<dbReference type="AlphaFoldDB" id="A0A3N0IUU0"/>
<sequence>MTEADVYDWDSPIGKEADEGGFNVLPEGEYPFDVVSLERGRYEGNPEKGTKPCPKAVVGLTVHGGEDLGDANIKENVFLNRKNAWKIKSLFVCLGLVDPGAEEFVPNWTAIVGRSGTCTLKRRQYTKDGETRDANDVRRFLPPAPAASAQASAPAPAPTPVQPSFSFPTGA</sequence>
<evidence type="ECO:0000256" key="1">
    <source>
        <dbReference type="SAM" id="MobiDB-lite"/>
    </source>
</evidence>
<evidence type="ECO:0000313" key="2">
    <source>
        <dbReference type="EMBL" id="RDB70661.1"/>
    </source>
</evidence>
<proteinExistence type="predicted"/>
<dbReference type="Proteomes" id="UP000253817">
    <property type="component" value="Unassembled WGS sequence"/>
</dbReference>
<keyword evidence="4" id="KW-1185">Reference proteome</keyword>
<dbReference type="RefSeq" id="WP_114545211.1">
    <property type="nucleotide sequence ID" value="NZ_PPTT01000004.1"/>
</dbReference>
<gene>
    <name evidence="2" type="ORF">C1876_02810</name>
    <name evidence="3" type="ORF">DMP09_12745</name>
</gene>
<organism evidence="3 5">
    <name type="scientific">Eggerthella sinensis</name>
    <dbReference type="NCBI Taxonomy" id="242230"/>
    <lineage>
        <taxon>Bacteria</taxon>
        <taxon>Bacillati</taxon>
        <taxon>Actinomycetota</taxon>
        <taxon>Coriobacteriia</taxon>
        <taxon>Eggerthellales</taxon>
        <taxon>Eggerthellaceae</taxon>
        <taxon>Eggerthella</taxon>
    </lineage>
</organism>
<dbReference type="EMBL" id="PPTT01000004">
    <property type="protein sequence ID" value="RDB70661.1"/>
    <property type="molecule type" value="Genomic_DNA"/>
</dbReference>
<reference evidence="5" key="2">
    <citation type="submission" date="2018-05" db="EMBL/GenBank/DDBJ databases">
        <title>Genome Sequencing of selected type strains of the family Eggerthellaceae.</title>
        <authorList>
            <person name="Danylec N."/>
            <person name="Stoll D.A."/>
            <person name="Doetsch A."/>
            <person name="Huch M."/>
        </authorList>
    </citation>
    <scope>NUCLEOTIDE SEQUENCE [LARGE SCALE GENOMIC DNA]</scope>
    <source>
        <strain evidence="5">DSM 16107</strain>
    </source>
</reference>
<evidence type="ECO:0008006" key="6">
    <source>
        <dbReference type="Google" id="ProtNLM"/>
    </source>
</evidence>
<feature type="region of interest" description="Disordered" evidence="1">
    <location>
        <begin position="142"/>
        <end position="171"/>
    </location>
</feature>
<comment type="caution">
    <text evidence="3">The sequence shown here is derived from an EMBL/GenBank/DDBJ whole genome shotgun (WGS) entry which is preliminary data.</text>
</comment>
<dbReference type="Proteomes" id="UP000270112">
    <property type="component" value="Unassembled WGS sequence"/>
</dbReference>
<accession>A0A3N0IUU0</accession>
<evidence type="ECO:0000313" key="5">
    <source>
        <dbReference type="Proteomes" id="UP000270112"/>
    </source>
</evidence>
<dbReference type="OrthoDB" id="1645191at2"/>
<reference evidence="3" key="3">
    <citation type="journal article" date="2019" name="Microbiol. Resour. Announc.">
        <title>Draft Genome Sequences of Type Strains of Gordonibacter faecihominis, Paraeggerthella hongkongensis, Parvibacter caecicola,Slackia equolifaciens, Slackia faecicanis, and Slackia isoflavoniconvertens.</title>
        <authorList>
            <person name="Danylec N."/>
            <person name="Stoll D.A."/>
            <person name="Dotsch A."/>
            <person name="Huch M."/>
        </authorList>
    </citation>
    <scope>NUCLEOTIDE SEQUENCE</scope>
    <source>
        <strain evidence="3">DSM 16107</strain>
    </source>
</reference>
<reference evidence="2 4" key="1">
    <citation type="journal article" date="2018" name="Elife">
        <title>Discovery and characterization of a prevalent human gut bacterial enzyme sufficient for the inactivation of a family of plant toxins.</title>
        <authorList>
            <person name="Koppel N."/>
            <person name="Bisanz J.E."/>
            <person name="Pandelia M.E."/>
            <person name="Turnbaugh P.J."/>
            <person name="Balskus E.P."/>
        </authorList>
    </citation>
    <scope>NUCLEOTIDE SEQUENCE [LARGE SCALE GENOMIC DNA]</scope>
    <source>
        <strain evidence="2 4">DSM 16107</strain>
    </source>
</reference>
<protein>
    <recommendedName>
        <fullName evidence="6">DUF669 domain-containing protein</fullName>
    </recommendedName>
</protein>
<dbReference type="EMBL" id="QICC01000064">
    <property type="protein sequence ID" value="RNM40769.1"/>
    <property type="molecule type" value="Genomic_DNA"/>
</dbReference>
<name>A0A3N0IUU0_9ACTN</name>
<evidence type="ECO:0000313" key="3">
    <source>
        <dbReference type="EMBL" id="RNM40769.1"/>
    </source>
</evidence>
<evidence type="ECO:0000313" key="4">
    <source>
        <dbReference type="Proteomes" id="UP000253817"/>
    </source>
</evidence>